<name>A0A9W9UWG9_9EURO</name>
<dbReference type="RefSeq" id="XP_056550470.1">
    <property type="nucleotide sequence ID" value="XM_056704510.1"/>
</dbReference>
<organism evidence="1 2">
    <name type="scientific">Penicillium cataractarum</name>
    <dbReference type="NCBI Taxonomy" id="2100454"/>
    <lineage>
        <taxon>Eukaryota</taxon>
        <taxon>Fungi</taxon>
        <taxon>Dikarya</taxon>
        <taxon>Ascomycota</taxon>
        <taxon>Pezizomycotina</taxon>
        <taxon>Eurotiomycetes</taxon>
        <taxon>Eurotiomycetidae</taxon>
        <taxon>Eurotiales</taxon>
        <taxon>Aspergillaceae</taxon>
        <taxon>Penicillium</taxon>
    </lineage>
</organism>
<dbReference type="Proteomes" id="UP001147782">
    <property type="component" value="Unassembled WGS sequence"/>
</dbReference>
<comment type="caution">
    <text evidence="1">The sequence shown here is derived from an EMBL/GenBank/DDBJ whole genome shotgun (WGS) entry which is preliminary data.</text>
</comment>
<dbReference type="OrthoDB" id="3434980at2759"/>
<evidence type="ECO:0000313" key="2">
    <source>
        <dbReference type="Proteomes" id="UP001147782"/>
    </source>
</evidence>
<keyword evidence="2" id="KW-1185">Reference proteome</keyword>
<dbReference type="AlphaFoldDB" id="A0A9W9UWG9"/>
<protein>
    <submittedName>
        <fullName evidence="1">Uncharacterized protein</fullName>
    </submittedName>
</protein>
<evidence type="ECO:0000313" key="1">
    <source>
        <dbReference type="EMBL" id="KAJ5359184.1"/>
    </source>
</evidence>
<dbReference type="GeneID" id="81443689"/>
<reference evidence="1" key="1">
    <citation type="submission" date="2022-11" db="EMBL/GenBank/DDBJ databases">
        <authorList>
            <person name="Petersen C."/>
        </authorList>
    </citation>
    <scope>NUCLEOTIDE SEQUENCE</scope>
    <source>
        <strain evidence="1">IBT 29864</strain>
    </source>
</reference>
<gene>
    <name evidence="1" type="ORF">N7496_011597</name>
</gene>
<proteinExistence type="predicted"/>
<reference evidence="1" key="2">
    <citation type="journal article" date="2023" name="IMA Fungus">
        <title>Comparative genomic study of the Penicillium genus elucidates a diverse pangenome and 15 lateral gene transfer events.</title>
        <authorList>
            <person name="Petersen C."/>
            <person name="Sorensen T."/>
            <person name="Nielsen M.R."/>
            <person name="Sondergaard T.E."/>
            <person name="Sorensen J.L."/>
            <person name="Fitzpatrick D.A."/>
            <person name="Frisvad J.C."/>
            <person name="Nielsen K.L."/>
        </authorList>
    </citation>
    <scope>NUCLEOTIDE SEQUENCE</scope>
    <source>
        <strain evidence="1">IBT 29864</strain>
    </source>
</reference>
<accession>A0A9W9UWG9</accession>
<sequence length="74" mass="8517">MDNRKEIYFTYKTVDAYEEFDGKVRQRTLVKSLGSLLDPFLPPIIPLYTRPLIPESIGEIKKLSEDIVVSDISN</sequence>
<dbReference type="EMBL" id="JAPZBS010000009">
    <property type="protein sequence ID" value="KAJ5359184.1"/>
    <property type="molecule type" value="Genomic_DNA"/>
</dbReference>